<name>A0A7R8WA47_9CRUS</name>
<evidence type="ECO:0000256" key="1">
    <source>
        <dbReference type="ARBA" id="ARBA00004141"/>
    </source>
</evidence>
<evidence type="ECO:0000256" key="3">
    <source>
        <dbReference type="ARBA" id="ARBA00022692"/>
    </source>
</evidence>
<dbReference type="InterPro" id="IPR036259">
    <property type="entry name" value="MFS_trans_sf"/>
</dbReference>
<feature type="transmembrane region" description="Helical" evidence="7">
    <location>
        <begin position="572"/>
        <end position="589"/>
    </location>
</feature>
<feature type="transmembrane region" description="Helical" evidence="7">
    <location>
        <begin position="328"/>
        <end position="353"/>
    </location>
</feature>
<dbReference type="AlphaFoldDB" id="A0A7R8WA47"/>
<evidence type="ECO:0000313" key="8">
    <source>
        <dbReference type="EMBL" id="CAD7227815.1"/>
    </source>
</evidence>
<dbReference type="PANTHER" id="PTHR16172">
    <property type="entry name" value="MAJOR FACILITATOR SUPERFAMILY DOMAIN-CONTAINING PROTEIN 6-LIKE"/>
    <property type="match status" value="1"/>
</dbReference>
<dbReference type="SUPFAM" id="SSF103473">
    <property type="entry name" value="MFS general substrate transporter"/>
    <property type="match status" value="1"/>
</dbReference>
<feature type="transmembrane region" description="Helical" evidence="7">
    <location>
        <begin position="153"/>
        <end position="171"/>
    </location>
</feature>
<dbReference type="InterPro" id="IPR024989">
    <property type="entry name" value="MFS_assoc_dom"/>
</dbReference>
<dbReference type="InterPro" id="IPR051717">
    <property type="entry name" value="MFS_MFSD6"/>
</dbReference>
<feature type="transmembrane region" description="Helical" evidence="7">
    <location>
        <begin position="291"/>
        <end position="308"/>
    </location>
</feature>
<evidence type="ECO:0000256" key="7">
    <source>
        <dbReference type="SAM" id="Phobius"/>
    </source>
</evidence>
<dbReference type="OrthoDB" id="5989317at2759"/>
<comment type="subcellular location">
    <subcellularLocation>
        <location evidence="1">Membrane</location>
        <topology evidence="1">Multi-pass membrane protein</topology>
    </subcellularLocation>
</comment>
<dbReference type="EMBL" id="OB661270">
    <property type="protein sequence ID" value="CAD7227815.1"/>
    <property type="molecule type" value="Genomic_DNA"/>
</dbReference>
<dbReference type="GO" id="GO:0016020">
    <property type="term" value="C:membrane"/>
    <property type="evidence" value="ECO:0007669"/>
    <property type="project" value="UniProtKB-SubCell"/>
</dbReference>
<keyword evidence="3 7" id="KW-0812">Transmembrane</keyword>
<evidence type="ECO:0000256" key="2">
    <source>
        <dbReference type="ARBA" id="ARBA00005241"/>
    </source>
</evidence>
<gene>
    <name evidence="8" type="ORF">CTOB1V02_LOCUS5710</name>
</gene>
<dbReference type="CDD" id="cd17335">
    <property type="entry name" value="MFS_MFSD6"/>
    <property type="match status" value="1"/>
</dbReference>
<feature type="transmembrane region" description="Helical" evidence="7">
    <location>
        <begin position="93"/>
        <end position="112"/>
    </location>
</feature>
<keyword evidence="5 7" id="KW-0472">Membrane</keyword>
<dbReference type="Gene3D" id="1.20.1250.20">
    <property type="entry name" value="MFS general substrate transporter like domains"/>
    <property type="match status" value="3"/>
</dbReference>
<feature type="transmembrane region" description="Helical" evidence="7">
    <location>
        <begin position="248"/>
        <end position="270"/>
    </location>
</feature>
<dbReference type="Pfam" id="PF12832">
    <property type="entry name" value="MFS_1_like"/>
    <property type="match status" value="1"/>
</dbReference>
<dbReference type="PANTHER" id="PTHR16172:SF2">
    <property type="entry name" value="MAJOR FACILITATOR SUPERFAMILY DOMAIN-CONTAINING PROTEIN 6"/>
    <property type="match status" value="1"/>
</dbReference>
<evidence type="ECO:0000256" key="4">
    <source>
        <dbReference type="ARBA" id="ARBA00022989"/>
    </source>
</evidence>
<sequence length="876" mass="96404">MDANRGGYDGYGGVGEMGGGGGYGGIGDEGGQYFHQQPAGVVRPRVDPDATGQVDPTMYPEAKDSTKKVRGKSDIMEMLCSTVSQELLMAKTFYFFFFSAFGSLFPLMAVYFKQLGMSPGQCGILSGIRPLVEFVAVPFWVNLSDKYQKGKTFLMLSLSSWIIFTLSLGFIQTGPTGCLQVIDNNDTHALIVNIKQTIGGGDRVVPFAPATSPFNMKSSITDSTGEKFTLLSPINSNMVYDVDDVSKVFFLLFLLVVLGEGLSAPAITFADSAVLSYLGEDADQYYGWQRMFGSLGWGLAMFFLGIALDHATAFPDHPCEPNKRERNYTICFAVFSVLMGCALISATQFGFTYKLSHEQQMRLDNLDNEKPAPPVQTEYKFALEGNPVPDPVMEPALPEPPKAEDVGKVGHNGKGGLQWEGWATMGRVGHNGGGGPQWGRWATMGRVVHNGGGGLQWEGWATMGKVGYNGEGGPEWEGWATSRVFAMQNREMPEWMKVFRHFNNVRCITFLFVAWLMGFGIGLIFTFLFWYLQDFGGTPTLFGVASVINHISEIFAYFFSFRLITQLGHVKVLCLGLLGNVLRFLYVSWLRNPWWVLPFEFIQGITHAGVWAACNSYLAHVTPLELRPSATGVLQGLHHGLGRACGSIFGGFLASSFGITSVFRGYGVACFLALIFFVFINFYRDGKFQLDLPTHEDPREVAEATHLAPHGVPANPMPRVLSSSRLQERPPDPSMYDASMGLESNVNNPFLDPSSGQRYGGGGMTNYGVLEEICPLRSGAGIVTEGEEFNINNPFFHDLIKQGVLGLDLDKNKPSYASSKNYPPVKDEETPEIMVDLDWIRKNFQDYSNIMESEGLSMKNSPSSLQDAVNNRLGVE</sequence>
<evidence type="ECO:0000256" key="6">
    <source>
        <dbReference type="SAM" id="MobiDB-lite"/>
    </source>
</evidence>
<feature type="region of interest" description="Disordered" evidence="6">
    <location>
        <begin position="855"/>
        <end position="876"/>
    </location>
</feature>
<keyword evidence="4 7" id="KW-1133">Transmembrane helix</keyword>
<feature type="transmembrane region" description="Helical" evidence="7">
    <location>
        <begin position="124"/>
        <end position="141"/>
    </location>
</feature>
<evidence type="ECO:0000256" key="5">
    <source>
        <dbReference type="ARBA" id="ARBA00023136"/>
    </source>
</evidence>
<reference evidence="8" key="1">
    <citation type="submission" date="2020-11" db="EMBL/GenBank/DDBJ databases">
        <authorList>
            <person name="Tran Van P."/>
        </authorList>
    </citation>
    <scope>NUCLEOTIDE SEQUENCE</scope>
</reference>
<feature type="transmembrane region" description="Helical" evidence="7">
    <location>
        <begin position="538"/>
        <end position="560"/>
    </location>
</feature>
<feature type="compositionally biased region" description="Polar residues" evidence="6">
    <location>
        <begin position="858"/>
        <end position="869"/>
    </location>
</feature>
<protein>
    <submittedName>
        <fullName evidence="8">Uncharacterized protein</fullName>
    </submittedName>
</protein>
<feature type="transmembrane region" description="Helical" evidence="7">
    <location>
        <begin position="507"/>
        <end position="532"/>
    </location>
</feature>
<accession>A0A7R8WA47</accession>
<feature type="transmembrane region" description="Helical" evidence="7">
    <location>
        <begin position="665"/>
        <end position="683"/>
    </location>
</feature>
<comment type="similarity">
    <text evidence="2">Belongs to the major facilitator superfamily. MFSD6 family.</text>
</comment>
<organism evidence="8">
    <name type="scientific">Cyprideis torosa</name>
    <dbReference type="NCBI Taxonomy" id="163714"/>
    <lineage>
        <taxon>Eukaryota</taxon>
        <taxon>Metazoa</taxon>
        <taxon>Ecdysozoa</taxon>
        <taxon>Arthropoda</taxon>
        <taxon>Crustacea</taxon>
        <taxon>Oligostraca</taxon>
        <taxon>Ostracoda</taxon>
        <taxon>Podocopa</taxon>
        <taxon>Podocopida</taxon>
        <taxon>Cytherocopina</taxon>
        <taxon>Cytheroidea</taxon>
        <taxon>Cytherideidae</taxon>
        <taxon>Cyprideis</taxon>
    </lineage>
</organism>
<proteinExistence type="inferred from homology"/>